<dbReference type="WBParaSite" id="scf7180000422267.g8675">
    <property type="protein sequence ID" value="scf7180000422267.g8675"/>
    <property type="gene ID" value="scf7180000422267.g8675"/>
</dbReference>
<feature type="compositionally biased region" description="Polar residues" evidence="1">
    <location>
        <begin position="387"/>
        <end position="405"/>
    </location>
</feature>
<dbReference type="AlphaFoldDB" id="A0A915NWV4"/>
<dbReference type="GO" id="GO:0042273">
    <property type="term" value="P:ribosomal large subunit biogenesis"/>
    <property type="evidence" value="ECO:0007669"/>
    <property type="project" value="InterPro"/>
</dbReference>
<dbReference type="SMART" id="SM00320">
    <property type="entry name" value="WD40"/>
    <property type="match status" value="4"/>
</dbReference>
<evidence type="ECO:0000313" key="2">
    <source>
        <dbReference type="Proteomes" id="UP000887560"/>
    </source>
</evidence>
<sequence>MKKRPNIDQLLKNELSTSFSNFTKEGNFLRREETKQRNLIEFNFVENLSATELINFERVKMLVGIDALAGADSGVLKGLRFANSTFVNFRPQNEKEDSIKGRAITAMSFADKEKSEVLIGRKNGQIDLFNTLSESINQLFNVNDNEENESNSIDSICGVECLIKSNNILTATNSGNLSIWNTSGKCLNRWNAGDNLITMRLARGDSPTVFATGGKENELKVWNFEDQKCVFTAKNVRPDSLELRVPIWIKNCRFMDESSNCLATSTGNAQIRLYDVRVQRRPVLQETWLEEPINALSTCCREHHLLAGNSRGELGLFDFRSSTTNRLKSKYKGFSGSIKSIDASDNHPKFISCGVDRFVILHNLDTKQIFKKIYAKVQLNFSKEENQTNIPSTSNETPHPTPSISSKLAEGVIVNTTTKEIGEMHPRSATTSVNPRLRPKPNQVFSTPNQKTTNLTEVDSFVNKSKQIIGNIKGESSTSSQMVEQQTGDEEDLTLHLSAFQPYSLAQEEKKNNNSFKITENTARIFEVSNPFAQQCSSSSDFNNMDDKIFGEHFDAIRRDRVNFQEEDNLIFETNKYCGRISNDFVTECGTSSRNNFSNLSKQVDRDWETIEKRMGDNPFMNAPPILPSQYLHRN</sequence>
<evidence type="ECO:0000313" key="3">
    <source>
        <dbReference type="WBParaSite" id="scf7180000422267.g8675"/>
    </source>
</evidence>
<dbReference type="InterPro" id="IPR036322">
    <property type="entry name" value="WD40_repeat_dom_sf"/>
</dbReference>
<dbReference type="Proteomes" id="UP000887560">
    <property type="component" value="Unplaced"/>
</dbReference>
<dbReference type="GO" id="GO:0005730">
    <property type="term" value="C:nucleolus"/>
    <property type="evidence" value="ECO:0007669"/>
    <property type="project" value="InterPro"/>
</dbReference>
<feature type="region of interest" description="Disordered" evidence="1">
    <location>
        <begin position="424"/>
        <end position="450"/>
    </location>
</feature>
<dbReference type="PANTHER" id="PTHR16038">
    <property type="entry name" value="NOP SEVEN ASSOCIATED PROTEIN 1"/>
    <property type="match status" value="1"/>
</dbReference>
<dbReference type="InterPro" id="IPR015943">
    <property type="entry name" value="WD40/YVTN_repeat-like_dom_sf"/>
</dbReference>
<name>A0A915NWV4_9BILA</name>
<accession>A0A915NWV4</accession>
<keyword evidence="2" id="KW-1185">Reference proteome</keyword>
<evidence type="ECO:0000256" key="1">
    <source>
        <dbReference type="SAM" id="MobiDB-lite"/>
    </source>
</evidence>
<organism evidence="2 3">
    <name type="scientific">Meloidogyne floridensis</name>
    <dbReference type="NCBI Taxonomy" id="298350"/>
    <lineage>
        <taxon>Eukaryota</taxon>
        <taxon>Metazoa</taxon>
        <taxon>Ecdysozoa</taxon>
        <taxon>Nematoda</taxon>
        <taxon>Chromadorea</taxon>
        <taxon>Rhabditida</taxon>
        <taxon>Tylenchina</taxon>
        <taxon>Tylenchomorpha</taxon>
        <taxon>Tylenchoidea</taxon>
        <taxon>Meloidogynidae</taxon>
        <taxon>Meloidogyninae</taxon>
        <taxon>Meloidogyne</taxon>
    </lineage>
</organism>
<feature type="region of interest" description="Disordered" evidence="1">
    <location>
        <begin position="386"/>
        <end position="405"/>
    </location>
</feature>
<dbReference type="Gene3D" id="2.130.10.10">
    <property type="entry name" value="YVTN repeat-like/Quinoprotein amine dehydrogenase"/>
    <property type="match status" value="2"/>
</dbReference>
<dbReference type="PANTHER" id="PTHR16038:SF4">
    <property type="entry name" value="WD REPEAT-CONTAINING PROTEIN 74"/>
    <property type="match status" value="1"/>
</dbReference>
<dbReference type="InterPro" id="IPR001680">
    <property type="entry name" value="WD40_rpt"/>
</dbReference>
<feature type="region of interest" description="Disordered" evidence="1">
    <location>
        <begin position="615"/>
        <end position="635"/>
    </location>
</feature>
<reference evidence="3" key="1">
    <citation type="submission" date="2022-11" db="UniProtKB">
        <authorList>
            <consortium name="WormBaseParasite"/>
        </authorList>
    </citation>
    <scope>IDENTIFICATION</scope>
</reference>
<dbReference type="InterPro" id="IPR037379">
    <property type="entry name" value="WDR74/Nsa1"/>
</dbReference>
<proteinExistence type="predicted"/>
<protein>
    <submittedName>
        <fullName evidence="3">WD_REPEATS_REGION domain-containing protein</fullName>
    </submittedName>
</protein>
<dbReference type="SUPFAM" id="SSF50978">
    <property type="entry name" value="WD40 repeat-like"/>
    <property type="match status" value="1"/>
</dbReference>
<dbReference type="GO" id="GO:0030687">
    <property type="term" value="C:preribosome, large subunit precursor"/>
    <property type="evidence" value="ECO:0007669"/>
    <property type="project" value="TreeGrafter"/>
</dbReference>